<dbReference type="Gene3D" id="3.30.565.10">
    <property type="entry name" value="Histidine kinase-like ATPase, C-terminal domain"/>
    <property type="match status" value="1"/>
</dbReference>
<evidence type="ECO:0000313" key="12">
    <source>
        <dbReference type="Proteomes" id="UP001409291"/>
    </source>
</evidence>
<dbReference type="Pfam" id="PF00512">
    <property type="entry name" value="HisKA"/>
    <property type="match status" value="1"/>
</dbReference>
<feature type="domain" description="Histidine kinase" evidence="9">
    <location>
        <begin position="848"/>
        <end position="1071"/>
    </location>
</feature>
<dbReference type="Gene3D" id="2.60.40.10">
    <property type="entry name" value="Immunoglobulins"/>
    <property type="match status" value="1"/>
</dbReference>
<dbReference type="Gene3D" id="2.130.10.10">
    <property type="entry name" value="YVTN repeat-like/Quinoprotein amine dehydrogenase"/>
    <property type="match status" value="3"/>
</dbReference>
<dbReference type="SUPFAM" id="SSF55874">
    <property type="entry name" value="ATPase domain of HSP90 chaperone/DNA topoisomerase II/histidine kinase"/>
    <property type="match status" value="1"/>
</dbReference>
<feature type="domain" description="Response regulatory" evidence="10">
    <location>
        <begin position="1101"/>
        <end position="1216"/>
    </location>
</feature>
<dbReference type="Pfam" id="PF12833">
    <property type="entry name" value="HTH_18"/>
    <property type="match status" value="1"/>
</dbReference>
<dbReference type="InterPro" id="IPR036097">
    <property type="entry name" value="HisK_dim/P_sf"/>
</dbReference>
<evidence type="ECO:0000259" key="9">
    <source>
        <dbReference type="PROSITE" id="PS50109"/>
    </source>
</evidence>
<protein>
    <recommendedName>
        <fullName evidence="2">histidine kinase</fullName>
        <ecNumber evidence="2">2.7.13.3</ecNumber>
    </recommendedName>
</protein>
<dbReference type="Gene3D" id="1.10.10.60">
    <property type="entry name" value="Homeodomain-like"/>
    <property type="match status" value="1"/>
</dbReference>
<proteinExistence type="predicted"/>
<dbReference type="InterPro" id="IPR011123">
    <property type="entry name" value="Y_Y_Y"/>
</dbReference>
<dbReference type="PROSITE" id="PS00041">
    <property type="entry name" value="HTH_ARAC_FAMILY_1"/>
    <property type="match status" value="1"/>
</dbReference>
<name>A0ABV0BWG7_9SPHI</name>
<dbReference type="InterPro" id="IPR009057">
    <property type="entry name" value="Homeodomain-like_sf"/>
</dbReference>
<dbReference type="SUPFAM" id="SSF63829">
    <property type="entry name" value="Calcium-dependent phosphotriesterase"/>
    <property type="match status" value="3"/>
</dbReference>
<keyword evidence="6" id="KW-0804">Transcription</keyword>
<dbReference type="EMBL" id="JBDJNQ010000009">
    <property type="protein sequence ID" value="MEN5379139.1"/>
    <property type="molecule type" value="Genomic_DNA"/>
</dbReference>
<accession>A0ABV0BWG7</accession>
<evidence type="ECO:0000256" key="4">
    <source>
        <dbReference type="ARBA" id="ARBA00023015"/>
    </source>
</evidence>
<dbReference type="SUPFAM" id="SSF47384">
    <property type="entry name" value="Homodimeric domain of signal transducing histidine kinase"/>
    <property type="match status" value="1"/>
</dbReference>
<evidence type="ECO:0000256" key="3">
    <source>
        <dbReference type="ARBA" id="ARBA00022553"/>
    </source>
</evidence>
<dbReference type="Gene3D" id="1.10.287.130">
    <property type="match status" value="1"/>
</dbReference>
<evidence type="ECO:0000259" key="10">
    <source>
        <dbReference type="PROSITE" id="PS50110"/>
    </source>
</evidence>
<dbReference type="InterPro" id="IPR036890">
    <property type="entry name" value="HATPase_C_sf"/>
</dbReference>
<dbReference type="EC" id="2.7.13.3" evidence="2"/>
<evidence type="ECO:0000256" key="6">
    <source>
        <dbReference type="ARBA" id="ARBA00023163"/>
    </source>
</evidence>
<dbReference type="CDD" id="cd00082">
    <property type="entry name" value="HisKA"/>
    <property type="match status" value="1"/>
</dbReference>
<dbReference type="InterPro" id="IPR018062">
    <property type="entry name" value="HTH_AraC-typ_CS"/>
</dbReference>
<dbReference type="Gene3D" id="3.40.50.2300">
    <property type="match status" value="1"/>
</dbReference>
<dbReference type="SUPFAM" id="SSF52172">
    <property type="entry name" value="CheY-like"/>
    <property type="match status" value="1"/>
</dbReference>
<dbReference type="InterPro" id="IPR003661">
    <property type="entry name" value="HisK_dim/P_dom"/>
</dbReference>
<comment type="catalytic activity">
    <reaction evidence="1">
        <text>ATP + protein L-histidine = ADP + protein N-phospho-L-histidine.</text>
        <dbReference type="EC" id="2.7.13.3"/>
    </reaction>
</comment>
<dbReference type="InterPro" id="IPR005467">
    <property type="entry name" value="His_kinase_dom"/>
</dbReference>
<comment type="caution">
    <text evidence="11">The sequence shown here is derived from an EMBL/GenBank/DDBJ whole genome shotgun (WGS) entry which is preliminary data.</text>
</comment>
<evidence type="ECO:0000256" key="2">
    <source>
        <dbReference type="ARBA" id="ARBA00012438"/>
    </source>
</evidence>
<dbReference type="InterPro" id="IPR011006">
    <property type="entry name" value="CheY-like_superfamily"/>
</dbReference>
<dbReference type="RefSeq" id="WP_346581923.1">
    <property type="nucleotide sequence ID" value="NZ_JBDJNQ010000009.1"/>
</dbReference>
<dbReference type="CDD" id="cd00156">
    <property type="entry name" value="REC"/>
    <property type="match status" value="1"/>
</dbReference>
<dbReference type="SMART" id="SM00388">
    <property type="entry name" value="HisKA"/>
    <property type="match status" value="1"/>
</dbReference>
<dbReference type="PANTHER" id="PTHR43547">
    <property type="entry name" value="TWO-COMPONENT HISTIDINE KINASE"/>
    <property type="match status" value="1"/>
</dbReference>
<dbReference type="SMART" id="SM00448">
    <property type="entry name" value="REC"/>
    <property type="match status" value="1"/>
</dbReference>
<evidence type="ECO:0000256" key="5">
    <source>
        <dbReference type="ARBA" id="ARBA00023125"/>
    </source>
</evidence>
<keyword evidence="3 7" id="KW-0597">Phosphoprotein</keyword>
<dbReference type="SUPFAM" id="SSF46689">
    <property type="entry name" value="Homeodomain-like"/>
    <property type="match status" value="1"/>
</dbReference>
<dbReference type="PANTHER" id="PTHR43547:SF2">
    <property type="entry name" value="HYBRID SIGNAL TRANSDUCTION HISTIDINE KINASE C"/>
    <property type="match status" value="1"/>
</dbReference>
<dbReference type="InterPro" id="IPR018060">
    <property type="entry name" value="HTH_AraC"/>
</dbReference>
<reference evidence="11 12" key="1">
    <citation type="submission" date="2024-04" db="EMBL/GenBank/DDBJ databases">
        <title>WGS of bacteria from Torrens River.</title>
        <authorList>
            <person name="Wyrsch E.R."/>
            <person name="Drigo B."/>
        </authorList>
    </citation>
    <scope>NUCLEOTIDE SEQUENCE [LARGE SCALE GENOMIC DNA]</scope>
    <source>
        <strain evidence="11 12">TWI391</strain>
    </source>
</reference>
<dbReference type="InterPro" id="IPR013783">
    <property type="entry name" value="Ig-like_fold"/>
</dbReference>
<feature type="domain" description="HTH araC/xylS-type" evidence="8">
    <location>
        <begin position="1248"/>
        <end position="1347"/>
    </location>
</feature>
<dbReference type="PRINTS" id="PR00344">
    <property type="entry name" value="BCTRLSENSOR"/>
</dbReference>
<evidence type="ECO:0000259" key="8">
    <source>
        <dbReference type="PROSITE" id="PS01124"/>
    </source>
</evidence>
<dbReference type="Pfam" id="PF00072">
    <property type="entry name" value="Response_reg"/>
    <property type="match status" value="1"/>
</dbReference>
<dbReference type="InterPro" id="IPR011110">
    <property type="entry name" value="Reg_prop"/>
</dbReference>
<keyword evidence="5" id="KW-0238">DNA-binding</keyword>
<dbReference type="Pfam" id="PF07495">
    <property type="entry name" value="Y_Y_Y"/>
    <property type="match status" value="1"/>
</dbReference>
<dbReference type="SMART" id="SM00387">
    <property type="entry name" value="HATPase_c"/>
    <property type="match status" value="1"/>
</dbReference>
<dbReference type="SMART" id="SM00342">
    <property type="entry name" value="HTH_ARAC"/>
    <property type="match status" value="1"/>
</dbReference>
<dbReference type="PROSITE" id="PS01124">
    <property type="entry name" value="HTH_ARAC_FAMILY_2"/>
    <property type="match status" value="1"/>
</dbReference>
<organism evidence="11 12">
    <name type="scientific">Sphingobacterium kitahiroshimense</name>
    <dbReference type="NCBI Taxonomy" id="470446"/>
    <lineage>
        <taxon>Bacteria</taxon>
        <taxon>Pseudomonadati</taxon>
        <taxon>Bacteroidota</taxon>
        <taxon>Sphingobacteriia</taxon>
        <taxon>Sphingobacteriales</taxon>
        <taxon>Sphingobacteriaceae</taxon>
        <taxon>Sphingobacterium</taxon>
    </lineage>
</organism>
<dbReference type="PROSITE" id="PS50110">
    <property type="entry name" value="RESPONSE_REGULATORY"/>
    <property type="match status" value="1"/>
</dbReference>
<gene>
    <name evidence="11" type="ORF">ABE541_17885</name>
</gene>
<dbReference type="InterPro" id="IPR015943">
    <property type="entry name" value="WD40/YVTN_repeat-like_dom_sf"/>
</dbReference>
<dbReference type="Proteomes" id="UP001409291">
    <property type="component" value="Unassembled WGS sequence"/>
</dbReference>
<evidence type="ECO:0000313" key="11">
    <source>
        <dbReference type="EMBL" id="MEN5379139.1"/>
    </source>
</evidence>
<keyword evidence="12" id="KW-1185">Reference proteome</keyword>
<feature type="modified residue" description="4-aspartylphosphate" evidence="7">
    <location>
        <position position="1149"/>
    </location>
</feature>
<dbReference type="InterPro" id="IPR001789">
    <property type="entry name" value="Sig_transdc_resp-reg_receiver"/>
</dbReference>
<dbReference type="InterPro" id="IPR004358">
    <property type="entry name" value="Sig_transdc_His_kin-like_C"/>
</dbReference>
<dbReference type="Pfam" id="PF07494">
    <property type="entry name" value="Reg_prop"/>
    <property type="match status" value="7"/>
</dbReference>
<dbReference type="PROSITE" id="PS50109">
    <property type="entry name" value="HIS_KIN"/>
    <property type="match status" value="1"/>
</dbReference>
<sequence>MLNLLKGKIIVVIILISCSISNAQELPYSFEHYTIKNGLSSNTVFSTYRDSYGFLWIGTEDGLNRFDGYTFKVYRYNADTEAGLKSNHITALCEDATGRVWIGTNGGSLSYYDRKLDKIVSYDKHVDGKWLSTAITTINTDIAGNIWVGSYGGLFIINVKDIGKPLDVRYTDIEKKFFKMTSRYIFRDSQGRMWIAAENRIYQFASNLKESKVYPAQDPLTSDKQLMELTCIEEDEQKRIWVSSLQGLVYKGDHEDQFSLFQESGGAKLGSKRIYSIANDTKGGLWIGTDNGLGVLNTENFELKIFNKDPRNIRSISHKSVRSVYVDKFGIYWVGTVQGGLNKFDVNLNQFNLKTIDSYGKNEVSMITSFLPFKSQVLVGTDGGGLFRYDRSLDKLTAIPIGDQNLTVLALKNGDSPGDIWLGTFGKGVIKFNLETQSRTHYLTGSGENQLNNNEVFSLEKDIYGDIWVGTNGGGINVIQLKNGVVKKFRRSDNPKADEIAPSADFIRALRKDHEGNMWVGTYGAGIFVYNPYTRKTVYYNKNANALPNNYVLSIYTDRAGNVYAGTNGNGVGLLQKDDKQFKTLSEREGLINDVVQSIVEDNTGKMWFSTNKGLSCYDPLQKTFKNYAYSVGLQEGAFAIGAGLMLPDGEVYFGGQEGFNHFYPKNLKINTNPSKPVLTELKIDNKVIKPSEEGILSESLLTAERINLKYKQNFSISFAALNLTVSEDNQYQYRLKGLDKDWIKANGDHAAYYTNLDPGEYTFEVKASNNDGIWDDEIKSIVVYVAPPIWLKGYAFVFYGILLLSGLYWLKSRGVRKLKQKFVLEQERRDADNLHQLDQMKIKFLTNLSHEFRTPISLITGPIDILLLKEKDKETSQQIALIKRNAHRLLNLVNQLLDFRKMEENELRLHNTKGDLVSFVKDMYESFSDMAIQKEINYRFISCEDHVLTAFDHNKIERIIFNLLSNAFKFTAKGGHISVYIKSVEVQEEGDKIKVKMVIKDDGIGIPKESHEAIFESFYQHDTQGNILNQGSGIGLSIADSFVKMYGGRLRVESEPGFGSSFSFDLLLEKMETTKGEVVESTAYVEEERHADPHIRLRPVVLIIEDDDDFRGFLKSRLDPLYQTCEASNGQEGWQKALFHHPDMIISDVQMPIMNGMELTQKLVRDKRTKHIPIILLTASRVENGLVCGLESGAVDYISKPFDMAALLAKVNSLLLLNQAFKDTYSKQLSFVSPEVEVMSEKEKFLQSVFEYVYENLDNPQLSVELLSSHLSISRTSLYNRLLEFSGMSPVDFIRSVRLERAANLLEKNSNSISEIAYETGFSNPNYFTKVFKAKYKMTPSEYIQAQKNLVK</sequence>
<dbReference type="Pfam" id="PF02518">
    <property type="entry name" value="HATPase_c"/>
    <property type="match status" value="1"/>
</dbReference>
<evidence type="ECO:0000256" key="7">
    <source>
        <dbReference type="PROSITE-ProRule" id="PRU00169"/>
    </source>
</evidence>
<evidence type="ECO:0000256" key="1">
    <source>
        <dbReference type="ARBA" id="ARBA00000085"/>
    </source>
</evidence>
<dbReference type="InterPro" id="IPR003594">
    <property type="entry name" value="HATPase_dom"/>
</dbReference>
<keyword evidence="4" id="KW-0805">Transcription regulation</keyword>